<evidence type="ECO:0000256" key="3">
    <source>
        <dbReference type="SAM" id="MobiDB-lite"/>
    </source>
</evidence>
<dbReference type="SMR" id="A0A125W788"/>
<evidence type="ECO:0000256" key="2">
    <source>
        <dbReference type="HAMAP-Rule" id="MF_01103"/>
    </source>
</evidence>
<dbReference type="Proteomes" id="UP000004846">
    <property type="component" value="Unassembled WGS sequence"/>
</dbReference>
<dbReference type="Gene3D" id="1.10.287.540">
    <property type="entry name" value="Helix hairpin bin"/>
    <property type="match status" value="1"/>
</dbReference>
<dbReference type="GO" id="GO:0005737">
    <property type="term" value="C:cytoplasm"/>
    <property type="evidence" value="ECO:0007669"/>
    <property type="project" value="UniProtKB-SubCell"/>
</dbReference>
<dbReference type="SUPFAM" id="SSF158221">
    <property type="entry name" value="YnzC-like"/>
    <property type="match status" value="1"/>
</dbReference>
<dbReference type="Pfam" id="PF05979">
    <property type="entry name" value="DUF896"/>
    <property type="match status" value="1"/>
</dbReference>
<evidence type="ECO:0000313" key="5">
    <source>
        <dbReference type="Proteomes" id="UP000004846"/>
    </source>
</evidence>
<evidence type="ECO:0000256" key="1">
    <source>
        <dbReference type="ARBA" id="ARBA00022490"/>
    </source>
</evidence>
<keyword evidence="1 2" id="KW-0963">Cytoplasm</keyword>
<comment type="subcellular location">
    <subcellularLocation>
        <location evidence="2">Cytoplasm</location>
    </subcellularLocation>
</comment>
<dbReference type="HAMAP" id="MF_01103">
    <property type="entry name" value="UPF0291"/>
    <property type="match status" value="1"/>
</dbReference>
<feature type="compositionally biased region" description="Basic and acidic residues" evidence="3">
    <location>
        <begin position="61"/>
        <end position="74"/>
    </location>
</feature>
<dbReference type="AlphaFoldDB" id="A0A125W788"/>
<dbReference type="PANTHER" id="PTHR37300">
    <property type="entry name" value="UPF0291 PROTEIN CBO2609/CLC_2481"/>
    <property type="match status" value="1"/>
</dbReference>
<gene>
    <name evidence="4" type="ORF">HMPREF9498_01108</name>
</gene>
<accession>A0A125W788</accession>
<dbReference type="RefSeq" id="WP_002356070.1">
    <property type="nucleotide sequence ID" value="NZ_GL454434.1"/>
</dbReference>
<feature type="region of interest" description="Disordered" evidence="3">
    <location>
        <begin position="53"/>
        <end position="74"/>
    </location>
</feature>
<protein>
    <recommendedName>
        <fullName evidence="2">UPF0291 protein HMPREF9498_01108</fullName>
    </recommendedName>
</protein>
<dbReference type="GeneID" id="60892618"/>
<dbReference type="InterPro" id="IPR009242">
    <property type="entry name" value="DUF896"/>
</dbReference>
<dbReference type="PANTHER" id="PTHR37300:SF1">
    <property type="entry name" value="UPF0291 PROTEIN YNZC"/>
    <property type="match status" value="1"/>
</dbReference>
<comment type="caution">
    <text evidence="4">The sequence shown here is derived from an EMBL/GenBank/DDBJ whole genome shotgun (WGS) entry which is preliminary data.</text>
</comment>
<dbReference type="HOGENOM" id="CLU_173137_0_2_9"/>
<evidence type="ECO:0000313" key="4">
    <source>
        <dbReference type="EMBL" id="EFM83200.1"/>
    </source>
</evidence>
<name>A0A125W788_ENTFL</name>
<organism evidence="4 5">
    <name type="scientific">Enterococcus faecalis TX4248</name>
    <dbReference type="NCBI Taxonomy" id="749495"/>
    <lineage>
        <taxon>Bacteria</taxon>
        <taxon>Bacillati</taxon>
        <taxon>Bacillota</taxon>
        <taxon>Bacilli</taxon>
        <taxon>Lactobacillales</taxon>
        <taxon>Enterococcaceae</taxon>
        <taxon>Enterococcus</taxon>
    </lineage>
</organism>
<sequence length="74" mass="8833">MLEVLKRINTLAQKEREQGLTSEEQALRVDLRQEYLRTIREQFNKTLMGVTIYDPTGEDVTPEKLKEEQQKYFD</sequence>
<proteinExistence type="inferred from homology"/>
<dbReference type="EMBL" id="AEBR01000030">
    <property type="protein sequence ID" value="EFM83200.1"/>
    <property type="molecule type" value="Genomic_DNA"/>
</dbReference>
<comment type="similarity">
    <text evidence="2">Belongs to the UPF0291 family.</text>
</comment>
<reference evidence="4 5" key="1">
    <citation type="submission" date="2010-07" db="EMBL/GenBank/DDBJ databases">
        <authorList>
            <person name="Sid Ahmed O."/>
        </authorList>
    </citation>
    <scope>NUCLEOTIDE SEQUENCE [LARGE SCALE GENOMIC DNA]</scope>
    <source>
        <strain evidence="4 5">TX4248</strain>
    </source>
</reference>